<dbReference type="Gene3D" id="3.90.1150.10">
    <property type="entry name" value="Aspartate Aminotransferase, domain 1"/>
    <property type="match status" value="1"/>
</dbReference>
<sequence>MFEGQSFSKIYIIPKMTDYSEVKLSPKIAESLLLGLYKIEGKAMALPGESDFNFKITTKEKECYVLKVSRPNESGAFFDFQQKILQHIEMQKKNIVVPKVVLDKQGNAISDFVDTNGHHRKVRLLTWISGRVWSSINPQLNDLRFSLGKQCGTLSFSLSKFEHPMAVREFEWDVAQSLWTKNHLHVFDTNQKEIITYFQDQFEKVQNAYTKLRKSVVHNDANDNNIIVTESLTSPKVKAIIDYGDAIYTQTINDVAITCAYAIMNQNDPLEAALPIVKGYHQSYPLSEGELKYLYITIAMRLVISVTKSALNRIKEPDNEYLSISEKPAWRLLEKWKKISGDFAYYSFRTACGLNAHPQEEKFQSWTKTCRSSLQHLFPTIENNGIFPLDLSVSSPWTGHQSDFNDLDLFQFKIGQLQKEHPQKIIAGGYLEPRPLYTSPAYDKIGNSGKESRTIHLGIDFWLPAKTPVHNLFEGEVVIAVNDAGDKEYGGLVVLKHKFNHLIFYTLYGHLSVASATAHKIGDKLEVGDLIGVLGNYPENGNWASHLHFQVLLSLLDFTDDFPGVAYHNQIDVWKSICPNPNVLFKSSGLNAIAHQSNEDLITYRKKHLGKSLSLQYETPIKMVRGNGPYLIDQYGRRYLDTVNNVAHVGHEHPRVVKAGQSQMALINTNSRYLHGNINILAQELLETLPEALSVVHFVNSGSEANELAIRMAKAVTGEQDIIASEVGYHGNTNSCIDISAYKFNGKGGNGTPEHTHIFPLPDTFRGKYRGKNTGPLYAREVQQQITKIQKKGRGVSAFIVEPIISCGGQIELPTGFLKEAYQHIRNAGGLCISDEVQTGCGRMGKTFWGFQLHHVVPDIVTIGKPLGNGHPLAAVVCTQKVADEFANGMEYFNTFGGNPVSCAIGTEVLRVVKEEGLQRNALEVGEYLKSELEKLAIRYPIMGNIRGQGLFLGVEMVDKKMEPLAAQTDYLANRMKDHGILMSIDGPDHNVLKIKPPLVFAKENANELLFYLERILGEDFMDVSVQKNI</sequence>
<dbReference type="InterPro" id="IPR002575">
    <property type="entry name" value="Aminoglycoside_PTrfase"/>
</dbReference>
<dbReference type="SUPFAM" id="SSF56112">
    <property type="entry name" value="Protein kinase-like (PK-like)"/>
    <property type="match status" value="1"/>
</dbReference>
<keyword evidence="6" id="KW-0808">Transferase</keyword>
<dbReference type="InterPro" id="IPR011055">
    <property type="entry name" value="Dup_hybrid_motif"/>
</dbReference>
<feature type="domain" description="M23ase beta-sheet core" evidence="4">
    <location>
        <begin position="455"/>
        <end position="551"/>
    </location>
</feature>
<dbReference type="InterPro" id="IPR015424">
    <property type="entry name" value="PyrdxlP-dep_Trfase"/>
</dbReference>
<dbReference type="Proteomes" id="UP000245667">
    <property type="component" value="Unassembled WGS sequence"/>
</dbReference>
<dbReference type="InterPro" id="IPR049704">
    <property type="entry name" value="Aminotrans_3_PPA_site"/>
</dbReference>
<dbReference type="EMBL" id="QGGQ01000011">
    <property type="protein sequence ID" value="PWK21500.1"/>
    <property type="molecule type" value="Genomic_DNA"/>
</dbReference>
<evidence type="ECO:0000313" key="6">
    <source>
        <dbReference type="EMBL" id="PWK21500.1"/>
    </source>
</evidence>
<dbReference type="GO" id="GO:0030170">
    <property type="term" value="F:pyridoxal phosphate binding"/>
    <property type="evidence" value="ECO:0007669"/>
    <property type="project" value="InterPro"/>
</dbReference>
<dbReference type="NCBIfam" id="NF004799">
    <property type="entry name" value="PRK06148.1"/>
    <property type="match status" value="1"/>
</dbReference>
<protein>
    <submittedName>
        <fullName evidence="6">4-aminobutyrate aminotransferase-like enzyme</fullName>
    </submittedName>
</protein>
<keyword evidence="3" id="KW-0663">Pyridoxal phosphate</keyword>
<dbReference type="Gene3D" id="2.70.70.10">
    <property type="entry name" value="Glucose Permease (Domain IIA)"/>
    <property type="match status" value="1"/>
</dbReference>
<dbReference type="PROSITE" id="PS00600">
    <property type="entry name" value="AA_TRANSFER_CLASS_3"/>
    <property type="match status" value="1"/>
</dbReference>
<dbReference type="PANTHER" id="PTHR45688:SF13">
    <property type="entry name" value="ALANINE--GLYOXYLATE AMINOTRANSFERASE 2-LIKE"/>
    <property type="match status" value="1"/>
</dbReference>
<evidence type="ECO:0000256" key="2">
    <source>
        <dbReference type="ARBA" id="ARBA00008954"/>
    </source>
</evidence>
<dbReference type="InterPro" id="IPR011009">
    <property type="entry name" value="Kinase-like_dom_sf"/>
</dbReference>
<comment type="similarity">
    <text evidence="2">Belongs to the class-III pyridoxal-phosphate-dependent aminotransferase family.</text>
</comment>
<reference evidence="6 7" key="1">
    <citation type="submission" date="2018-05" db="EMBL/GenBank/DDBJ databases">
        <title>Genomic Encyclopedia of Archaeal and Bacterial Type Strains, Phase II (KMG-II): from individual species to whole genera.</title>
        <authorList>
            <person name="Goeker M."/>
        </authorList>
    </citation>
    <scope>NUCLEOTIDE SEQUENCE [LARGE SCALE GENOMIC DNA]</scope>
    <source>
        <strain evidence="6 7">DSM 23514</strain>
    </source>
</reference>
<dbReference type="Gene3D" id="3.90.1200.10">
    <property type="match status" value="1"/>
</dbReference>
<dbReference type="InterPro" id="IPR015421">
    <property type="entry name" value="PyrdxlP-dep_Trfase_major"/>
</dbReference>
<evidence type="ECO:0000259" key="4">
    <source>
        <dbReference type="Pfam" id="PF01551"/>
    </source>
</evidence>
<dbReference type="PANTHER" id="PTHR45688">
    <property type="match status" value="1"/>
</dbReference>
<organism evidence="6 7">
    <name type="scientific">Maribacter polysiphoniae</name>
    <dbReference type="NCBI Taxonomy" id="429344"/>
    <lineage>
        <taxon>Bacteria</taxon>
        <taxon>Pseudomonadati</taxon>
        <taxon>Bacteroidota</taxon>
        <taxon>Flavobacteriia</taxon>
        <taxon>Flavobacteriales</taxon>
        <taxon>Flavobacteriaceae</taxon>
        <taxon>Maribacter</taxon>
    </lineage>
</organism>
<proteinExistence type="inferred from homology"/>
<evidence type="ECO:0000259" key="5">
    <source>
        <dbReference type="Pfam" id="PF01636"/>
    </source>
</evidence>
<comment type="cofactor">
    <cofactor evidence="1">
        <name>pyridoxal 5'-phosphate</name>
        <dbReference type="ChEBI" id="CHEBI:597326"/>
    </cofactor>
</comment>
<dbReference type="SUPFAM" id="SSF51261">
    <property type="entry name" value="Duplicated hybrid motif"/>
    <property type="match status" value="1"/>
</dbReference>
<accession>A0A316EEV1</accession>
<evidence type="ECO:0000256" key="3">
    <source>
        <dbReference type="ARBA" id="ARBA00022898"/>
    </source>
</evidence>
<dbReference type="Pfam" id="PF01636">
    <property type="entry name" value="APH"/>
    <property type="match status" value="1"/>
</dbReference>
<dbReference type="GO" id="GO:0008483">
    <property type="term" value="F:transaminase activity"/>
    <property type="evidence" value="ECO:0007669"/>
    <property type="project" value="UniProtKB-KW"/>
</dbReference>
<dbReference type="AlphaFoldDB" id="A0A316EEV1"/>
<dbReference type="Pfam" id="PF01551">
    <property type="entry name" value="Peptidase_M23"/>
    <property type="match status" value="1"/>
</dbReference>
<dbReference type="InterPro" id="IPR016047">
    <property type="entry name" value="M23ase_b-sheet_dom"/>
</dbReference>
<comment type="caution">
    <text evidence="6">The sequence shown here is derived from an EMBL/GenBank/DDBJ whole genome shotgun (WGS) entry which is preliminary data.</text>
</comment>
<dbReference type="SUPFAM" id="SSF53383">
    <property type="entry name" value="PLP-dependent transferases"/>
    <property type="match status" value="1"/>
</dbReference>
<evidence type="ECO:0000256" key="1">
    <source>
        <dbReference type="ARBA" id="ARBA00001933"/>
    </source>
</evidence>
<gene>
    <name evidence="6" type="ORF">LX92_03651</name>
</gene>
<dbReference type="InterPro" id="IPR005814">
    <property type="entry name" value="Aminotrans_3"/>
</dbReference>
<evidence type="ECO:0000313" key="7">
    <source>
        <dbReference type="Proteomes" id="UP000245667"/>
    </source>
</evidence>
<keyword evidence="6" id="KW-0032">Aminotransferase</keyword>
<name>A0A316EEV1_9FLAO</name>
<dbReference type="Pfam" id="PF00202">
    <property type="entry name" value="Aminotran_3"/>
    <property type="match status" value="1"/>
</dbReference>
<feature type="domain" description="Aminoglycoside phosphotransferase" evidence="5">
    <location>
        <begin position="46"/>
        <end position="270"/>
    </location>
</feature>
<dbReference type="CDD" id="cd12797">
    <property type="entry name" value="M23_peptidase"/>
    <property type="match status" value="1"/>
</dbReference>
<dbReference type="Gene3D" id="3.40.640.10">
    <property type="entry name" value="Type I PLP-dependent aspartate aminotransferase-like (Major domain)"/>
    <property type="match status" value="1"/>
</dbReference>
<dbReference type="CDD" id="cd00610">
    <property type="entry name" value="OAT_like"/>
    <property type="match status" value="1"/>
</dbReference>
<dbReference type="InterPro" id="IPR015422">
    <property type="entry name" value="PyrdxlP-dep_Trfase_small"/>
</dbReference>